<accession>A0A1V2VY63</accession>
<feature type="transmembrane region" description="Helical" evidence="1">
    <location>
        <begin position="6"/>
        <end position="26"/>
    </location>
</feature>
<reference evidence="2 3" key="1">
    <citation type="submission" date="2016-08" db="EMBL/GenBank/DDBJ databases">
        <authorList>
            <person name="Seilhamer J.J."/>
        </authorList>
    </citation>
    <scope>NUCLEOTIDE SEQUENCE [LARGE SCALE GENOMIC DNA]</scope>
    <source>
        <strain evidence="2 3">VC14762</strain>
    </source>
</reference>
<proteinExistence type="predicted"/>
<feature type="transmembrane region" description="Helical" evidence="1">
    <location>
        <begin position="38"/>
        <end position="56"/>
    </location>
</feature>
<dbReference type="Proteomes" id="UP000188543">
    <property type="component" value="Unassembled WGS sequence"/>
</dbReference>
<name>A0A1V2VY63_9BURK</name>
<evidence type="ECO:0000256" key="1">
    <source>
        <dbReference type="SAM" id="Phobius"/>
    </source>
</evidence>
<dbReference type="OrthoDB" id="9007831at2"/>
<organism evidence="2 3">
    <name type="scientific">Burkholderia cenocepacia</name>
    <dbReference type="NCBI Taxonomy" id="95486"/>
    <lineage>
        <taxon>Bacteria</taxon>
        <taxon>Pseudomonadati</taxon>
        <taxon>Pseudomonadota</taxon>
        <taxon>Betaproteobacteria</taxon>
        <taxon>Burkholderiales</taxon>
        <taxon>Burkholderiaceae</taxon>
        <taxon>Burkholderia</taxon>
        <taxon>Burkholderia cepacia complex</taxon>
    </lineage>
</organism>
<evidence type="ECO:0000313" key="3">
    <source>
        <dbReference type="Proteomes" id="UP000188543"/>
    </source>
</evidence>
<gene>
    <name evidence="2" type="ORF">A8E72_26215</name>
</gene>
<evidence type="ECO:0008006" key="4">
    <source>
        <dbReference type="Google" id="ProtNLM"/>
    </source>
</evidence>
<sequence length="465" mass="48839">MITRLRKTAFVAALFVAVWIAVFVWWKTTRHAPTARELLLCGLVLPAALAVCAAWLRRALGPHPALAAVAPPSSSASTDAAATQDPTSHTWSALLLDSSVRLPTGATTADIDAAAREERSVALHPELQRPDGTGVFASTVDSVSLDRLDTSLLAPDARETLQDEHWRGLLLAADALDELRERHAVLSGAAADAPPLRLHLLMPERWRPVAATLAAWLDAHAAREAVAPGIVRAQLRTVADPVQAWAVVDELIQALHLQPSGELHVVLAFDSTASQDAVDALDRAGRLYGRDRPNGMMPGEGACALLLGHPDTPHAMSVPSIHRLAAARRAISADHGKAEATTLEQLLAATRTRLSTLRPDLSAPGFVTDADQRSSRRTEVVTVSEQIWGDDAAERSRHLGLANGAGGAALALAALAVAADHATEEGQAVLAASVSDPLARGVMLVTPAMTVDTTASVPQSGTVAA</sequence>
<dbReference type="EMBL" id="MUTJ01000080">
    <property type="protein sequence ID" value="ONU80073.1"/>
    <property type="molecule type" value="Genomic_DNA"/>
</dbReference>
<protein>
    <recommendedName>
        <fullName evidence="4">Transmembrane protein</fullName>
    </recommendedName>
</protein>
<keyword evidence="1" id="KW-0472">Membrane</keyword>
<keyword evidence="1" id="KW-0812">Transmembrane</keyword>
<dbReference type="RefSeq" id="WP_048989011.1">
    <property type="nucleotide sequence ID" value="NZ_CADETK010000010.1"/>
</dbReference>
<comment type="caution">
    <text evidence="2">The sequence shown here is derived from an EMBL/GenBank/DDBJ whole genome shotgun (WGS) entry which is preliminary data.</text>
</comment>
<dbReference type="AlphaFoldDB" id="A0A1V2VY63"/>
<keyword evidence="1" id="KW-1133">Transmembrane helix</keyword>
<evidence type="ECO:0000313" key="2">
    <source>
        <dbReference type="EMBL" id="ONU80073.1"/>
    </source>
</evidence>